<name>A0ABW4HFX5_9FLAO</name>
<dbReference type="SFLD" id="SFLDG01129">
    <property type="entry name" value="C1.5:_HAD__Beta-PGM__Phosphata"/>
    <property type="match status" value="1"/>
</dbReference>
<evidence type="ECO:0000256" key="4">
    <source>
        <dbReference type="ARBA" id="ARBA00022842"/>
    </source>
</evidence>
<dbReference type="SFLD" id="SFLDS00003">
    <property type="entry name" value="Haloacid_Dehalogenase"/>
    <property type="match status" value="1"/>
</dbReference>
<accession>A0ABW4HFX5</accession>
<dbReference type="PANTHER" id="PTHR46193">
    <property type="entry name" value="6-PHOSPHOGLUCONATE PHOSPHATASE"/>
    <property type="match status" value="1"/>
</dbReference>
<proteinExistence type="inferred from homology"/>
<dbReference type="InterPro" id="IPR036412">
    <property type="entry name" value="HAD-like_sf"/>
</dbReference>
<keyword evidence="3" id="KW-0479">Metal-binding</keyword>
<dbReference type="InterPro" id="IPR051600">
    <property type="entry name" value="Beta-PGM-like"/>
</dbReference>
<dbReference type="SFLD" id="SFLDG01135">
    <property type="entry name" value="C1.5.6:_HAD__Beta-PGM__Phospha"/>
    <property type="match status" value="1"/>
</dbReference>
<dbReference type="Pfam" id="PF13419">
    <property type="entry name" value="HAD_2"/>
    <property type="match status" value="1"/>
</dbReference>
<keyword evidence="5" id="KW-0119">Carbohydrate metabolism</keyword>
<dbReference type="Gene3D" id="3.40.50.1000">
    <property type="entry name" value="HAD superfamily/HAD-like"/>
    <property type="match status" value="1"/>
</dbReference>
<protein>
    <submittedName>
        <fullName evidence="6">HAD family hydrolase</fullName>
    </submittedName>
</protein>
<keyword evidence="4" id="KW-0460">Magnesium</keyword>
<evidence type="ECO:0000313" key="7">
    <source>
        <dbReference type="Proteomes" id="UP001597138"/>
    </source>
</evidence>
<dbReference type="SUPFAM" id="SSF56784">
    <property type="entry name" value="HAD-like"/>
    <property type="match status" value="1"/>
</dbReference>
<evidence type="ECO:0000256" key="1">
    <source>
        <dbReference type="ARBA" id="ARBA00001946"/>
    </source>
</evidence>
<dbReference type="Proteomes" id="UP001597138">
    <property type="component" value="Unassembled WGS sequence"/>
</dbReference>
<gene>
    <name evidence="6" type="ORF">ACFSC2_12510</name>
</gene>
<comment type="similarity">
    <text evidence="2">Belongs to the HAD-like hydrolase superfamily. CbbY/CbbZ/Gph/YieH family.</text>
</comment>
<keyword evidence="7" id="KW-1185">Reference proteome</keyword>
<dbReference type="PRINTS" id="PR00413">
    <property type="entry name" value="HADHALOGNASE"/>
</dbReference>
<dbReference type="GO" id="GO:0016787">
    <property type="term" value="F:hydrolase activity"/>
    <property type="evidence" value="ECO:0007669"/>
    <property type="project" value="UniProtKB-KW"/>
</dbReference>
<comment type="caution">
    <text evidence="6">The sequence shown here is derived from an EMBL/GenBank/DDBJ whole genome shotgun (WGS) entry which is preliminary data.</text>
</comment>
<comment type="cofactor">
    <cofactor evidence="1">
        <name>Mg(2+)</name>
        <dbReference type="ChEBI" id="CHEBI:18420"/>
    </cofactor>
</comment>
<dbReference type="InterPro" id="IPR023214">
    <property type="entry name" value="HAD_sf"/>
</dbReference>
<dbReference type="EMBL" id="JBHUDZ010000012">
    <property type="protein sequence ID" value="MFD1603560.1"/>
    <property type="molecule type" value="Genomic_DNA"/>
</dbReference>
<reference evidence="7" key="1">
    <citation type="journal article" date="2019" name="Int. J. Syst. Evol. Microbiol.">
        <title>The Global Catalogue of Microorganisms (GCM) 10K type strain sequencing project: providing services to taxonomists for standard genome sequencing and annotation.</title>
        <authorList>
            <consortium name="The Broad Institute Genomics Platform"/>
            <consortium name="The Broad Institute Genome Sequencing Center for Infectious Disease"/>
            <person name="Wu L."/>
            <person name="Ma J."/>
        </authorList>
    </citation>
    <scope>NUCLEOTIDE SEQUENCE [LARGE SCALE GENOMIC DNA]</scope>
    <source>
        <strain evidence="7">CCUG 70865</strain>
    </source>
</reference>
<keyword evidence="6" id="KW-0378">Hydrolase</keyword>
<dbReference type="NCBIfam" id="TIGR01509">
    <property type="entry name" value="HAD-SF-IA-v3"/>
    <property type="match status" value="1"/>
</dbReference>
<evidence type="ECO:0000256" key="3">
    <source>
        <dbReference type="ARBA" id="ARBA00022723"/>
    </source>
</evidence>
<dbReference type="Gene3D" id="1.10.150.240">
    <property type="entry name" value="Putative phosphatase, domain 2"/>
    <property type="match status" value="1"/>
</dbReference>
<dbReference type="InterPro" id="IPR041492">
    <property type="entry name" value="HAD_2"/>
</dbReference>
<dbReference type="PANTHER" id="PTHR46193:SF18">
    <property type="entry name" value="HEXITOL PHOSPHATASE B"/>
    <property type="match status" value="1"/>
</dbReference>
<sequence length="220" mass="25297">MSQKCVIFDMDGVICHTNPHHVVAFEEFFNKYKIPYTNQEFEEHMYGKHNSYIMSHFFKRTIEGEELIKLEDEKEGMFREIYKDKVETIPHYMQFLEELKSRGFKTAVATSAPRANLDLIANFLKLDQKMDSMMSSEDVTLHKPNPEVYLKSAERVGVSPSDCVVFEDSFSGVTAGLNAGMKVVGVLSTHTKEQLPPCDFYINDYSEVNVDKILELLSKK</sequence>
<dbReference type="InterPro" id="IPR023198">
    <property type="entry name" value="PGP-like_dom2"/>
</dbReference>
<evidence type="ECO:0000256" key="2">
    <source>
        <dbReference type="ARBA" id="ARBA00006171"/>
    </source>
</evidence>
<evidence type="ECO:0000313" key="6">
    <source>
        <dbReference type="EMBL" id="MFD1603560.1"/>
    </source>
</evidence>
<organism evidence="6 7">
    <name type="scientific">Flavobacterium artemisiae</name>
    <dbReference type="NCBI Taxonomy" id="2126556"/>
    <lineage>
        <taxon>Bacteria</taxon>
        <taxon>Pseudomonadati</taxon>
        <taxon>Bacteroidota</taxon>
        <taxon>Flavobacteriia</taxon>
        <taxon>Flavobacteriales</taxon>
        <taxon>Flavobacteriaceae</taxon>
        <taxon>Flavobacterium</taxon>
    </lineage>
</organism>
<dbReference type="CDD" id="cd07505">
    <property type="entry name" value="HAD_BPGM-like"/>
    <property type="match status" value="1"/>
</dbReference>
<dbReference type="RefSeq" id="WP_379815107.1">
    <property type="nucleotide sequence ID" value="NZ_JBHUDZ010000012.1"/>
</dbReference>
<dbReference type="InterPro" id="IPR006439">
    <property type="entry name" value="HAD-SF_hydro_IA"/>
</dbReference>
<evidence type="ECO:0000256" key="5">
    <source>
        <dbReference type="ARBA" id="ARBA00023277"/>
    </source>
</evidence>